<dbReference type="InterPro" id="IPR013113">
    <property type="entry name" value="SIP_FAD-bd"/>
</dbReference>
<dbReference type="EMBL" id="JAVQLW010000002">
    <property type="protein sequence ID" value="MDS9469140.1"/>
    <property type="molecule type" value="Genomic_DNA"/>
</dbReference>
<dbReference type="PANTHER" id="PTHR30157">
    <property type="entry name" value="FERRIC REDUCTASE, NADPH-DEPENDENT"/>
    <property type="match status" value="1"/>
</dbReference>
<evidence type="ECO:0000259" key="2">
    <source>
        <dbReference type="Pfam" id="PF04954"/>
    </source>
</evidence>
<dbReference type="RefSeq" id="WP_311161670.1">
    <property type="nucleotide sequence ID" value="NZ_JAVQLW010000002.1"/>
</dbReference>
<name>A0ABU2HX89_9RHOB</name>
<dbReference type="Pfam" id="PF08021">
    <property type="entry name" value="FAD_binding_9"/>
    <property type="match status" value="1"/>
</dbReference>
<evidence type="ECO:0000259" key="3">
    <source>
        <dbReference type="Pfam" id="PF08021"/>
    </source>
</evidence>
<reference evidence="5" key="1">
    <citation type="submission" date="2023-07" db="EMBL/GenBank/DDBJ databases">
        <title>Paracoccus sp. MBLB3053 whole genome sequence.</title>
        <authorList>
            <person name="Hwang C.Y."/>
            <person name="Cho E.-S."/>
            <person name="Seo M.-J."/>
        </authorList>
    </citation>
    <scope>NUCLEOTIDE SEQUENCE [LARGE SCALE GENOMIC DNA]</scope>
    <source>
        <strain evidence="5">MBLB3053</strain>
    </source>
</reference>
<dbReference type="Gene3D" id="2.40.30.10">
    <property type="entry name" value="Translation factors"/>
    <property type="match status" value="1"/>
</dbReference>
<accession>A0ABU2HX89</accession>
<dbReference type="InterPro" id="IPR039261">
    <property type="entry name" value="FNR_nucleotide-bd"/>
</dbReference>
<dbReference type="Gene3D" id="3.40.50.80">
    <property type="entry name" value="Nucleotide-binding domain of ferredoxin-NADP reductase (FNR) module"/>
    <property type="match status" value="1"/>
</dbReference>
<gene>
    <name evidence="4" type="ORF">RGQ15_16365</name>
</gene>
<evidence type="ECO:0000313" key="4">
    <source>
        <dbReference type="EMBL" id="MDS9469140.1"/>
    </source>
</evidence>
<evidence type="ECO:0000313" key="5">
    <source>
        <dbReference type="Proteomes" id="UP001269144"/>
    </source>
</evidence>
<proteinExistence type="inferred from homology"/>
<dbReference type="Proteomes" id="UP001269144">
    <property type="component" value="Unassembled WGS sequence"/>
</dbReference>
<dbReference type="InterPro" id="IPR039374">
    <property type="entry name" value="SIP_fam"/>
</dbReference>
<keyword evidence="5" id="KW-1185">Reference proteome</keyword>
<sequence length="331" mass="36594">MFPIRQLRSAGTLVSASGAAASILRARAAEWEVDLVETCDRLTLHVWGSELSLVTEDGLVRIELKAPEQRLIGTLQDSATELFESHGIDIRWDSVNEGELAPGLSLMKLVSIRRRSPGFIRVRVSGPDAVRFGQGSLHFRLLLPAKGREPVWPRIASNGRTRWPDGKNALHRPVYTVIEQRDDWVEFDIFNHSGSPTCDWTQEAQPGETVGLMGPGGGWCPTADELWLFGDETALPAIARMLKLTTGRVRAFVRAEADDLDELASDPRVTQCDDLRDAMAEACFDPAADLHVWFAGHARDAREARHHLAARGLNKRQFTAAAYWGQPDSAA</sequence>
<comment type="caution">
    <text evidence="4">The sequence shown here is derived from an EMBL/GenBank/DDBJ whole genome shotgun (WGS) entry which is preliminary data.</text>
</comment>
<dbReference type="Pfam" id="PF04954">
    <property type="entry name" value="SIP"/>
    <property type="match status" value="1"/>
</dbReference>
<dbReference type="CDD" id="cd06193">
    <property type="entry name" value="siderophore_interacting"/>
    <property type="match status" value="1"/>
</dbReference>
<organism evidence="4 5">
    <name type="scientific">Paracoccus aurantius</name>
    <dbReference type="NCBI Taxonomy" id="3073814"/>
    <lineage>
        <taxon>Bacteria</taxon>
        <taxon>Pseudomonadati</taxon>
        <taxon>Pseudomonadota</taxon>
        <taxon>Alphaproteobacteria</taxon>
        <taxon>Rhodobacterales</taxon>
        <taxon>Paracoccaceae</taxon>
        <taxon>Paracoccus</taxon>
    </lineage>
</organism>
<dbReference type="InterPro" id="IPR007037">
    <property type="entry name" value="SIP_rossman_dom"/>
</dbReference>
<protein>
    <submittedName>
        <fullName evidence="4">Siderophore-interacting protein</fullName>
    </submittedName>
</protein>
<feature type="domain" description="Siderophore-interacting FAD-binding" evidence="3">
    <location>
        <begin position="109"/>
        <end position="218"/>
    </location>
</feature>
<comment type="similarity">
    <text evidence="1">Belongs to the SIP oxidoreductase family.</text>
</comment>
<dbReference type="PANTHER" id="PTHR30157:SF0">
    <property type="entry name" value="NADPH-DEPENDENT FERRIC-CHELATE REDUCTASE"/>
    <property type="match status" value="1"/>
</dbReference>
<feature type="domain" description="SIP-like Rossmann fold" evidence="2">
    <location>
        <begin position="223"/>
        <end position="325"/>
    </location>
</feature>
<evidence type="ECO:0000256" key="1">
    <source>
        <dbReference type="ARBA" id="ARBA00035644"/>
    </source>
</evidence>